<dbReference type="PANTHER" id="PTHR15629">
    <property type="entry name" value="SH3YL1 PROTEIN"/>
    <property type="match status" value="1"/>
</dbReference>
<feature type="domain" description="Ysc84 actin-binding" evidence="2">
    <location>
        <begin position="101"/>
        <end position="227"/>
    </location>
</feature>
<dbReference type="Pfam" id="PF04366">
    <property type="entry name" value="Ysc84"/>
    <property type="match status" value="1"/>
</dbReference>
<dbReference type="GO" id="GO:0035091">
    <property type="term" value="F:phosphatidylinositol binding"/>
    <property type="evidence" value="ECO:0007669"/>
    <property type="project" value="TreeGrafter"/>
</dbReference>
<accession>E1ZEI7</accession>
<dbReference type="InterPro" id="IPR051702">
    <property type="entry name" value="SH3_domain_YSC84-like"/>
</dbReference>
<dbReference type="OMA" id="HERDAQE"/>
<dbReference type="AlphaFoldDB" id="E1ZEI7"/>
<dbReference type="PANTHER" id="PTHR15629:SF2">
    <property type="entry name" value="SH3 DOMAIN-CONTAINING YSC84-LIKE PROTEIN 1"/>
    <property type="match status" value="1"/>
</dbReference>
<sequence>MQQMNKWHELEDDASRATIIVQKLTSHKEELRESLPRGTEPMPRSELHYCNGLAFTFVRKLGAGISFEAGHGFVIRKIYTGERQGRPTWTWSAPLFLTVTAAGLGLTLGYTEIDSIIVLDTPEAVQSFTKSQWAVDTDLTGAAGGAVGAHLPATAANMSNMRVSDKTFTYSITKGVILDVSMTGLNYATDPAMNRGFYGGNASPQSILDGATEPPEPMQELYAVLDKVLNEYYDSVEGQAELQTQMQTQVEYASVGQVSIDVAGPASASAPRAEYASVGQVSIDVAGPASAAAPRAAAVPAAAAGGGGEPRAAVADEGGEISPAQEQPEPAAAGDVVPAGGAPEKEEKEDKAD</sequence>
<gene>
    <name evidence="3" type="ORF">CHLNCDRAFT_133895</name>
</gene>
<dbReference type="Proteomes" id="UP000008141">
    <property type="component" value="Unassembled WGS sequence"/>
</dbReference>
<dbReference type="CDD" id="cd11524">
    <property type="entry name" value="SYLF"/>
    <property type="match status" value="1"/>
</dbReference>
<evidence type="ECO:0000313" key="4">
    <source>
        <dbReference type="Proteomes" id="UP000008141"/>
    </source>
</evidence>
<dbReference type="InterPro" id="IPR007461">
    <property type="entry name" value="Ysc84_actin-binding"/>
</dbReference>
<dbReference type="GeneID" id="17355095"/>
<evidence type="ECO:0000313" key="3">
    <source>
        <dbReference type="EMBL" id="EFN55670.1"/>
    </source>
</evidence>
<dbReference type="OrthoDB" id="443981at2759"/>
<proteinExistence type="predicted"/>
<dbReference type="RefSeq" id="XP_005847772.1">
    <property type="nucleotide sequence ID" value="XM_005847710.1"/>
</dbReference>
<feature type="compositionally biased region" description="Basic and acidic residues" evidence="1">
    <location>
        <begin position="343"/>
        <end position="353"/>
    </location>
</feature>
<dbReference type="KEGG" id="cvr:CHLNCDRAFT_133895"/>
<reference evidence="3 4" key="1">
    <citation type="journal article" date="2010" name="Plant Cell">
        <title>The Chlorella variabilis NC64A genome reveals adaptation to photosymbiosis, coevolution with viruses, and cryptic sex.</title>
        <authorList>
            <person name="Blanc G."/>
            <person name="Duncan G."/>
            <person name="Agarkova I."/>
            <person name="Borodovsky M."/>
            <person name="Gurnon J."/>
            <person name="Kuo A."/>
            <person name="Lindquist E."/>
            <person name="Lucas S."/>
            <person name="Pangilinan J."/>
            <person name="Polle J."/>
            <person name="Salamov A."/>
            <person name="Terry A."/>
            <person name="Yamada T."/>
            <person name="Dunigan D.D."/>
            <person name="Grigoriev I.V."/>
            <person name="Claverie J.M."/>
            <person name="Van Etten J.L."/>
        </authorList>
    </citation>
    <scope>NUCLEOTIDE SEQUENCE [LARGE SCALE GENOMIC DNA]</scope>
    <source>
        <strain evidence="3 4">NC64A</strain>
    </source>
</reference>
<name>E1ZEI7_CHLVA</name>
<dbReference type="EMBL" id="GL433844">
    <property type="protein sequence ID" value="EFN55670.1"/>
    <property type="molecule type" value="Genomic_DNA"/>
</dbReference>
<dbReference type="InParanoid" id="E1ZEI7"/>
<keyword evidence="4" id="KW-1185">Reference proteome</keyword>
<organism evidence="4">
    <name type="scientific">Chlorella variabilis</name>
    <name type="common">Green alga</name>
    <dbReference type="NCBI Taxonomy" id="554065"/>
    <lineage>
        <taxon>Eukaryota</taxon>
        <taxon>Viridiplantae</taxon>
        <taxon>Chlorophyta</taxon>
        <taxon>core chlorophytes</taxon>
        <taxon>Trebouxiophyceae</taxon>
        <taxon>Chlorellales</taxon>
        <taxon>Chlorellaceae</taxon>
        <taxon>Chlorella clade</taxon>
        <taxon>Chlorella</taxon>
    </lineage>
</organism>
<evidence type="ECO:0000259" key="2">
    <source>
        <dbReference type="Pfam" id="PF04366"/>
    </source>
</evidence>
<protein>
    <recommendedName>
        <fullName evidence="2">Ysc84 actin-binding domain-containing protein</fullName>
    </recommendedName>
</protein>
<feature type="compositionally biased region" description="Low complexity" evidence="1">
    <location>
        <begin position="323"/>
        <end position="342"/>
    </location>
</feature>
<dbReference type="eggNOG" id="KOG1843">
    <property type="taxonomic scope" value="Eukaryota"/>
</dbReference>
<feature type="region of interest" description="Disordered" evidence="1">
    <location>
        <begin position="300"/>
        <end position="353"/>
    </location>
</feature>
<evidence type="ECO:0000256" key="1">
    <source>
        <dbReference type="SAM" id="MobiDB-lite"/>
    </source>
</evidence>